<dbReference type="Proteomes" id="UP000324222">
    <property type="component" value="Unassembled WGS sequence"/>
</dbReference>
<reference evidence="1 2" key="1">
    <citation type="submission" date="2019-05" db="EMBL/GenBank/DDBJ databases">
        <title>Another draft genome of Portunus trituberculatus and its Hox gene families provides insights of decapod evolution.</title>
        <authorList>
            <person name="Jeong J.-H."/>
            <person name="Song I."/>
            <person name="Kim S."/>
            <person name="Choi T."/>
            <person name="Kim D."/>
            <person name="Ryu S."/>
            <person name="Kim W."/>
        </authorList>
    </citation>
    <scope>NUCLEOTIDE SEQUENCE [LARGE SCALE GENOMIC DNA]</scope>
    <source>
        <tissue evidence="1">Muscle</tissue>
    </source>
</reference>
<name>A0A5B7FT12_PORTR</name>
<organism evidence="1 2">
    <name type="scientific">Portunus trituberculatus</name>
    <name type="common">Swimming crab</name>
    <name type="synonym">Neptunus trituberculatus</name>
    <dbReference type="NCBI Taxonomy" id="210409"/>
    <lineage>
        <taxon>Eukaryota</taxon>
        <taxon>Metazoa</taxon>
        <taxon>Ecdysozoa</taxon>
        <taxon>Arthropoda</taxon>
        <taxon>Crustacea</taxon>
        <taxon>Multicrustacea</taxon>
        <taxon>Malacostraca</taxon>
        <taxon>Eumalacostraca</taxon>
        <taxon>Eucarida</taxon>
        <taxon>Decapoda</taxon>
        <taxon>Pleocyemata</taxon>
        <taxon>Brachyura</taxon>
        <taxon>Eubrachyura</taxon>
        <taxon>Portunoidea</taxon>
        <taxon>Portunidae</taxon>
        <taxon>Portuninae</taxon>
        <taxon>Portunus</taxon>
    </lineage>
</organism>
<dbReference type="AlphaFoldDB" id="A0A5B7FT12"/>
<gene>
    <name evidence="1" type="ORF">E2C01_044400</name>
</gene>
<evidence type="ECO:0000313" key="2">
    <source>
        <dbReference type="Proteomes" id="UP000324222"/>
    </source>
</evidence>
<accession>A0A5B7FT12</accession>
<proteinExistence type="predicted"/>
<protein>
    <submittedName>
        <fullName evidence="1">Uncharacterized protein</fullName>
    </submittedName>
</protein>
<evidence type="ECO:0000313" key="1">
    <source>
        <dbReference type="EMBL" id="MPC50571.1"/>
    </source>
</evidence>
<comment type="caution">
    <text evidence="1">The sequence shown here is derived from an EMBL/GenBank/DDBJ whole genome shotgun (WGS) entry which is preliminary data.</text>
</comment>
<dbReference type="EMBL" id="VSRR010009587">
    <property type="protein sequence ID" value="MPC50571.1"/>
    <property type="molecule type" value="Genomic_DNA"/>
</dbReference>
<keyword evidence="2" id="KW-1185">Reference proteome</keyword>
<sequence length="94" mass="10216">MCLVTPSALGVGLCTPDAMEHFPRFHSQHTALCSRLSGLAIITMDMPTLPLGGLRRPPLLATCSPPYLCLLEEDWPATMPVITTQDYPSAHKDP</sequence>